<accession>A0ABU6QD07</accession>
<evidence type="ECO:0000313" key="3">
    <source>
        <dbReference type="Proteomes" id="UP001341840"/>
    </source>
</evidence>
<evidence type="ECO:0000313" key="2">
    <source>
        <dbReference type="EMBL" id="MED6109475.1"/>
    </source>
</evidence>
<dbReference type="EMBL" id="JASCZI010000156">
    <property type="protein sequence ID" value="MED6109475.1"/>
    <property type="molecule type" value="Genomic_DNA"/>
</dbReference>
<feature type="compositionally biased region" description="Polar residues" evidence="1">
    <location>
        <begin position="233"/>
        <end position="259"/>
    </location>
</feature>
<proteinExistence type="predicted"/>
<organism evidence="2 3">
    <name type="scientific">Stylosanthes scabra</name>
    <dbReference type="NCBI Taxonomy" id="79078"/>
    <lineage>
        <taxon>Eukaryota</taxon>
        <taxon>Viridiplantae</taxon>
        <taxon>Streptophyta</taxon>
        <taxon>Embryophyta</taxon>
        <taxon>Tracheophyta</taxon>
        <taxon>Spermatophyta</taxon>
        <taxon>Magnoliopsida</taxon>
        <taxon>eudicotyledons</taxon>
        <taxon>Gunneridae</taxon>
        <taxon>Pentapetalae</taxon>
        <taxon>rosids</taxon>
        <taxon>fabids</taxon>
        <taxon>Fabales</taxon>
        <taxon>Fabaceae</taxon>
        <taxon>Papilionoideae</taxon>
        <taxon>50 kb inversion clade</taxon>
        <taxon>dalbergioids sensu lato</taxon>
        <taxon>Dalbergieae</taxon>
        <taxon>Pterocarpus clade</taxon>
        <taxon>Stylosanthes</taxon>
    </lineage>
</organism>
<evidence type="ECO:0000256" key="1">
    <source>
        <dbReference type="SAM" id="MobiDB-lite"/>
    </source>
</evidence>
<keyword evidence="3" id="KW-1185">Reference proteome</keyword>
<reference evidence="2 3" key="1">
    <citation type="journal article" date="2023" name="Plants (Basel)">
        <title>Bridging the Gap: Combining Genomics and Transcriptomics Approaches to Understand Stylosanthes scabra, an Orphan Legume from the Brazilian Caatinga.</title>
        <authorList>
            <person name="Ferreira-Neto J.R.C."/>
            <person name="da Silva M.D."/>
            <person name="Binneck E."/>
            <person name="de Melo N.F."/>
            <person name="da Silva R.H."/>
            <person name="de Melo A.L.T.M."/>
            <person name="Pandolfi V."/>
            <person name="Bustamante F.O."/>
            <person name="Brasileiro-Vidal A.C."/>
            <person name="Benko-Iseppon A.M."/>
        </authorList>
    </citation>
    <scope>NUCLEOTIDE SEQUENCE [LARGE SCALE GENOMIC DNA]</scope>
    <source>
        <tissue evidence="2">Leaves</tissue>
    </source>
</reference>
<protein>
    <submittedName>
        <fullName evidence="2">Uncharacterized protein</fullName>
    </submittedName>
</protein>
<sequence length="281" mass="30859">MVGEGGESLMGKFPSVSKVSNNLSSSDSSSNRSMWAVYLCRDNLACEDPACPLVRLSRRTTPPMHPTLPLGDACEPMHPVGMVCQDAAGRMSAGRAYTRNSSSNPFCDKNWLMHAHTHQLRYSCEPRKSGSATTSITIGSVTWCLQLSYLALVVCCIGFQTYSPLPVVVRKESKLAGSTGIGWSARSCIITWSTCTMQTRLNHTIATGECHVRISGQRRIQSVETWAHPSELDPTQRTYGRSNSSPAAHSQPEQVTPNQHHQVAPDILLQRVIVCIMWDVL</sequence>
<dbReference type="Proteomes" id="UP001341840">
    <property type="component" value="Unassembled WGS sequence"/>
</dbReference>
<comment type="caution">
    <text evidence="2">The sequence shown here is derived from an EMBL/GenBank/DDBJ whole genome shotgun (WGS) entry which is preliminary data.</text>
</comment>
<name>A0ABU6QD07_9FABA</name>
<feature type="region of interest" description="Disordered" evidence="1">
    <location>
        <begin position="225"/>
        <end position="259"/>
    </location>
</feature>
<gene>
    <name evidence="2" type="ORF">PIB30_033954</name>
</gene>